<dbReference type="Gene3D" id="3.40.50.850">
    <property type="entry name" value="Isochorismatase-like"/>
    <property type="match status" value="1"/>
</dbReference>
<dbReference type="Proteomes" id="UP000290092">
    <property type="component" value="Unassembled WGS sequence"/>
</dbReference>
<dbReference type="AlphaFoldDB" id="A0AAX2AJ11"/>
<dbReference type="InterPro" id="IPR000868">
    <property type="entry name" value="Isochorismatase-like_dom"/>
</dbReference>
<reference evidence="3 4" key="1">
    <citation type="submission" date="2017-09" db="EMBL/GenBank/DDBJ databases">
        <title>Genomics of the genus Arcobacter.</title>
        <authorList>
            <person name="Perez-Cataluna A."/>
            <person name="Figueras M.J."/>
            <person name="Salas-Masso N."/>
        </authorList>
    </citation>
    <scope>NUCLEOTIDE SEQUENCE [LARGE SCALE GENOMIC DNA]</scope>
    <source>
        <strain evidence="3 4">CECT 7386</strain>
    </source>
</reference>
<evidence type="ECO:0000256" key="1">
    <source>
        <dbReference type="ARBA" id="ARBA00022801"/>
    </source>
</evidence>
<gene>
    <name evidence="3" type="ORF">CP985_06070</name>
</gene>
<dbReference type="Pfam" id="PF00857">
    <property type="entry name" value="Isochorismatase"/>
    <property type="match status" value="1"/>
</dbReference>
<accession>A0AAX2AJ11</accession>
<dbReference type="SUPFAM" id="SSF52499">
    <property type="entry name" value="Isochorismatase-like hydrolases"/>
    <property type="match status" value="1"/>
</dbReference>
<name>A0AAX2AJ11_9BACT</name>
<dbReference type="KEGG" id="amyt:AMYT_2375"/>
<keyword evidence="1 3" id="KW-0378">Hydrolase</keyword>
<dbReference type="InterPro" id="IPR050272">
    <property type="entry name" value="Isochorismatase-like_hydrls"/>
</dbReference>
<organism evidence="3 4">
    <name type="scientific">Malaciobacter mytili LMG 24559</name>
    <dbReference type="NCBI Taxonomy" id="1032238"/>
    <lineage>
        <taxon>Bacteria</taxon>
        <taxon>Pseudomonadati</taxon>
        <taxon>Campylobacterota</taxon>
        <taxon>Epsilonproteobacteria</taxon>
        <taxon>Campylobacterales</taxon>
        <taxon>Arcobacteraceae</taxon>
        <taxon>Malaciobacter</taxon>
    </lineage>
</organism>
<feature type="domain" description="Isochorismatase-like" evidence="2">
    <location>
        <begin position="3"/>
        <end position="174"/>
    </location>
</feature>
<sequence length="181" mass="20661">MKALLLIDIQNDYFKKGKCELVDSLQAALNSKILLDKFRQKSLPIIYIQHISTKKDATFFLPNSFGVQIYESLKPLDNELVITKNFPNSFRNTTLKENLEKLNVQELVICGMMTHMCVDSTIRAAFDMGYKCSVAYDGCATKDLKINNKIIKAKEVHNSFMASFEYIFAKVLKVEEIICSI</sequence>
<dbReference type="RefSeq" id="WP_114842733.1">
    <property type="nucleotide sequence ID" value="NZ_CP031219.1"/>
</dbReference>
<dbReference type="PANTHER" id="PTHR43540:SF1">
    <property type="entry name" value="ISOCHORISMATASE HYDROLASE"/>
    <property type="match status" value="1"/>
</dbReference>
<dbReference type="PANTHER" id="PTHR43540">
    <property type="entry name" value="PEROXYUREIDOACRYLATE/UREIDOACRYLATE AMIDOHYDROLASE-RELATED"/>
    <property type="match status" value="1"/>
</dbReference>
<dbReference type="GO" id="GO:0016787">
    <property type="term" value="F:hydrolase activity"/>
    <property type="evidence" value="ECO:0007669"/>
    <property type="project" value="UniProtKB-KW"/>
</dbReference>
<evidence type="ECO:0000313" key="3">
    <source>
        <dbReference type="EMBL" id="RXK15928.1"/>
    </source>
</evidence>
<proteinExistence type="predicted"/>
<protein>
    <submittedName>
        <fullName evidence="3">Cysteine hydrolase</fullName>
    </submittedName>
</protein>
<evidence type="ECO:0000259" key="2">
    <source>
        <dbReference type="Pfam" id="PF00857"/>
    </source>
</evidence>
<keyword evidence="4" id="KW-1185">Reference proteome</keyword>
<comment type="caution">
    <text evidence="3">The sequence shown here is derived from an EMBL/GenBank/DDBJ whole genome shotgun (WGS) entry which is preliminary data.</text>
</comment>
<dbReference type="InterPro" id="IPR036380">
    <property type="entry name" value="Isochorismatase-like_sf"/>
</dbReference>
<dbReference type="CDD" id="cd01014">
    <property type="entry name" value="nicotinamidase_related"/>
    <property type="match status" value="1"/>
</dbReference>
<dbReference type="EMBL" id="NXID01000017">
    <property type="protein sequence ID" value="RXK15928.1"/>
    <property type="molecule type" value="Genomic_DNA"/>
</dbReference>
<evidence type="ECO:0000313" key="4">
    <source>
        <dbReference type="Proteomes" id="UP000290092"/>
    </source>
</evidence>